<protein>
    <submittedName>
        <fullName evidence="6">Murein transglycosylase</fullName>
    </submittedName>
</protein>
<keyword evidence="3 4" id="KW-0732">Signal</keyword>
<accession>A0A2S0N2L1</accession>
<dbReference type="SUPFAM" id="SSF53850">
    <property type="entry name" value="Periplasmic binding protein-like II"/>
    <property type="match status" value="1"/>
</dbReference>
<feature type="domain" description="Solute-binding protein family 3/N-terminal" evidence="5">
    <location>
        <begin position="37"/>
        <end position="266"/>
    </location>
</feature>
<evidence type="ECO:0000256" key="4">
    <source>
        <dbReference type="SAM" id="SignalP"/>
    </source>
</evidence>
<dbReference type="PANTHER" id="PTHR30085:SF6">
    <property type="entry name" value="ABC TRANSPORTER GLUTAMINE-BINDING PROTEIN GLNH"/>
    <property type="match status" value="1"/>
</dbReference>
<dbReference type="OrthoDB" id="368476at2"/>
<dbReference type="Proteomes" id="UP000239326">
    <property type="component" value="Chromosome"/>
</dbReference>
<dbReference type="InterPro" id="IPR051455">
    <property type="entry name" value="Bact_solute-bind_prot3"/>
</dbReference>
<dbReference type="KEGG" id="simp:C6571_14740"/>
<organism evidence="6 7">
    <name type="scientific">Simplicispira suum</name>
    <dbReference type="NCBI Taxonomy" id="2109915"/>
    <lineage>
        <taxon>Bacteria</taxon>
        <taxon>Pseudomonadati</taxon>
        <taxon>Pseudomonadota</taxon>
        <taxon>Betaproteobacteria</taxon>
        <taxon>Burkholderiales</taxon>
        <taxon>Comamonadaceae</taxon>
        <taxon>Simplicispira</taxon>
    </lineage>
</organism>
<evidence type="ECO:0000256" key="3">
    <source>
        <dbReference type="ARBA" id="ARBA00022729"/>
    </source>
</evidence>
<feature type="chain" id="PRO_5015769803" evidence="4">
    <location>
        <begin position="24"/>
        <end position="277"/>
    </location>
</feature>
<dbReference type="GO" id="GO:0005576">
    <property type="term" value="C:extracellular region"/>
    <property type="evidence" value="ECO:0007669"/>
    <property type="project" value="TreeGrafter"/>
</dbReference>
<dbReference type="EMBL" id="CP027669">
    <property type="protein sequence ID" value="AVO42380.1"/>
    <property type="molecule type" value="Genomic_DNA"/>
</dbReference>
<dbReference type="RefSeq" id="WP_106447357.1">
    <property type="nucleotide sequence ID" value="NZ_CP027669.1"/>
</dbReference>
<dbReference type="GO" id="GO:0030288">
    <property type="term" value="C:outer membrane-bounded periplasmic space"/>
    <property type="evidence" value="ECO:0007669"/>
    <property type="project" value="TreeGrafter"/>
</dbReference>
<keyword evidence="2" id="KW-0813">Transport</keyword>
<evidence type="ECO:0000256" key="2">
    <source>
        <dbReference type="ARBA" id="ARBA00022448"/>
    </source>
</evidence>
<gene>
    <name evidence="6" type="ORF">C6571_14740</name>
</gene>
<dbReference type="Gene3D" id="3.40.190.10">
    <property type="entry name" value="Periplasmic binding protein-like II"/>
    <property type="match status" value="2"/>
</dbReference>
<evidence type="ECO:0000313" key="7">
    <source>
        <dbReference type="Proteomes" id="UP000239326"/>
    </source>
</evidence>
<dbReference type="InterPro" id="IPR001638">
    <property type="entry name" value="Solute-binding_3/MltF_N"/>
</dbReference>
<proteinExistence type="inferred from homology"/>
<dbReference type="SMART" id="SM00062">
    <property type="entry name" value="PBPb"/>
    <property type="match status" value="1"/>
</dbReference>
<comment type="similarity">
    <text evidence="1">Belongs to the bacterial solute-binding protein 3 family.</text>
</comment>
<evidence type="ECO:0000313" key="6">
    <source>
        <dbReference type="EMBL" id="AVO42380.1"/>
    </source>
</evidence>
<keyword evidence="7" id="KW-1185">Reference proteome</keyword>
<sequence>MKKILNAICAVAAGLLMSQAAVAQEKSKLDEVLARGKVIVGVSSESPPFGFINEKGDHVGFDIDVAKLIAKGLFGSDDPKHIEFVKQSSAARWENVNSGKVDFGIHVATVLPDRVARVAFTRGYIDSSIVVIVKADSKFKKFSDLNTEKVTTAILSTPVQADRANQFFPKAKTTTLDSIGAQFTAVKGGRVDAAQLDEPVALWYASQNKDVRVLEERMTAVTNNAIYMKQGDFKWWLALDTYVNEMRAGSMFNDYAASYKTWFGKAPLNAKYYVGNK</sequence>
<dbReference type="GO" id="GO:0006865">
    <property type="term" value="P:amino acid transport"/>
    <property type="evidence" value="ECO:0007669"/>
    <property type="project" value="TreeGrafter"/>
</dbReference>
<name>A0A2S0N2L1_9BURK</name>
<dbReference type="AlphaFoldDB" id="A0A2S0N2L1"/>
<dbReference type="PANTHER" id="PTHR30085">
    <property type="entry name" value="AMINO ACID ABC TRANSPORTER PERMEASE"/>
    <property type="match status" value="1"/>
</dbReference>
<evidence type="ECO:0000256" key="1">
    <source>
        <dbReference type="ARBA" id="ARBA00010333"/>
    </source>
</evidence>
<dbReference type="Pfam" id="PF00497">
    <property type="entry name" value="SBP_bac_3"/>
    <property type="match status" value="1"/>
</dbReference>
<feature type="signal peptide" evidence="4">
    <location>
        <begin position="1"/>
        <end position="23"/>
    </location>
</feature>
<evidence type="ECO:0000259" key="5">
    <source>
        <dbReference type="SMART" id="SM00062"/>
    </source>
</evidence>
<reference evidence="6 7" key="1">
    <citation type="submission" date="2018-03" db="EMBL/GenBank/DDBJ databases">
        <title>Genome sequencing of Simplicispira sp.</title>
        <authorList>
            <person name="Kim S.-J."/>
            <person name="Heo J."/>
            <person name="Kwon S.-W."/>
        </authorList>
    </citation>
    <scope>NUCLEOTIDE SEQUENCE [LARGE SCALE GENOMIC DNA]</scope>
    <source>
        <strain evidence="6 7">SC1-8</strain>
    </source>
</reference>